<name>A0A1G7EH07_9BURK</name>
<dbReference type="STRING" id="187868.SAMN05192589_12316"/>
<accession>A0A1G7EH07</accession>
<gene>
    <name evidence="2" type="ORF">SAMN05192589_12316</name>
</gene>
<dbReference type="AlphaFoldDB" id="A0A1G7EH07"/>
<evidence type="ECO:0000256" key="1">
    <source>
        <dbReference type="SAM" id="Phobius"/>
    </source>
</evidence>
<protein>
    <submittedName>
        <fullName evidence="2">Uncharacterized protein</fullName>
    </submittedName>
</protein>
<keyword evidence="1" id="KW-0472">Membrane</keyword>
<sequence>MAYQVNGACYGTAQQAAQASASQQVGAVVSHSGTVYVIDVAGAADASITYRFQPVAGGAPMQLVAGYTPQPCNLLQVQDGLAMGWMVAGAWIGAFSLMFLARILKGETNDGDS</sequence>
<proteinExistence type="predicted"/>
<keyword evidence="1" id="KW-1133">Transmembrane helix</keyword>
<evidence type="ECO:0000313" key="3">
    <source>
        <dbReference type="Proteomes" id="UP000198781"/>
    </source>
</evidence>
<dbReference type="Proteomes" id="UP000198781">
    <property type="component" value="Unassembled WGS sequence"/>
</dbReference>
<dbReference type="RefSeq" id="WP_139160493.1">
    <property type="nucleotide sequence ID" value="NZ_FMZC01000023.1"/>
</dbReference>
<dbReference type="OrthoDB" id="8908452at2"/>
<keyword evidence="1" id="KW-0812">Transmembrane</keyword>
<evidence type="ECO:0000313" key="2">
    <source>
        <dbReference type="EMBL" id="SDE62746.1"/>
    </source>
</evidence>
<organism evidence="2 3">
    <name type="scientific">Paracidovorax valerianellae</name>
    <dbReference type="NCBI Taxonomy" id="187868"/>
    <lineage>
        <taxon>Bacteria</taxon>
        <taxon>Pseudomonadati</taxon>
        <taxon>Pseudomonadota</taxon>
        <taxon>Betaproteobacteria</taxon>
        <taxon>Burkholderiales</taxon>
        <taxon>Comamonadaceae</taxon>
        <taxon>Paracidovorax</taxon>
    </lineage>
</organism>
<feature type="transmembrane region" description="Helical" evidence="1">
    <location>
        <begin position="83"/>
        <end position="104"/>
    </location>
</feature>
<dbReference type="EMBL" id="FMZC01000023">
    <property type="protein sequence ID" value="SDE62746.1"/>
    <property type="molecule type" value="Genomic_DNA"/>
</dbReference>
<reference evidence="2 3" key="1">
    <citation type="submission" date="2016-10" db="EMBL/GenBank/DDBJ databases">
        <authorList>
            <person name="de Groot N.N."/>
        </authorList>
    </citation>
    <scope>NUCLEOTIDE SEQUENCE [LARGE SCALE GENOMIC DNA]</scope>
    <source>
        <strain evidence="2 3">DSM 16619</strain>
    </source>
</reference>
<keyword evidence="3" id="KW-1185">Reference proteome</keyword>